<dbReference type="Proteomes" id="UP001329915">
    <property type="component" value="Chromosome"/>
</dbReference>
<organism evidence="2 3">
    <name type="scientific">Metallumcola ferriviriculae</name>
    <dbReference type="NCBI Taxonomy" id="3039180"/>
    <lineage>
        <taxon>Bacteria</taxon>
        <taxon>Bacillati</taxon>
        <taxon>Bacillota</taxon>
        <taxon>Clostridia</taxon>
        <taxon>Neomoorellales</taxon>
        <taxon>Desulfitibacteraceae</taxon>
        <taxon>Metallumcola</taxon>
    </lineage>
</organism>
<dbReference type="KEGG" id="dbc:MFMK1_001519"/>
<feature type="transmembrane region" description="Helical" evidence="1">
    <location>
        <begin position="20"/>
        <end position="38"/>
    </location>
</feature>
<keyword evidence="3" id="KW-1185">Reference proteome</keyword>
<proteinExistence type="predicted"/>
<keyword evidence="1" id="KW-0812">Transmembrane</keyword>
<dbReference type="EMBL" id="CP121694">
    <property type="protein sequence ID" value="WRO21707.1"/>
    <property type="molecule type" value="Genomic_DNA"/>
</dbReference>
<name>A0AAU0UMW0_9FIRM</name>
<reference evidence="2 3" key="1">
    <citation type="submission" date="2023-04" db="EMBL/GenBank/DDBJ databases">
        <authorList>
            <person name="Hsu D."/>
        </authorList>
    </citation>
    <scope>NUCLEOTIDE SEQUENCE [LARGE SCALE GENOMIC DNA]</scope>
    <source>
        <strain evidence="2 3">MK1</strain>
    </source>
</reference>
<evidence type="ECO:0000313" key="3">
    <source>
        <dbReference type="Proteomes" id="UP001329915"/>
    </source>
</evidence>
<keyword evidence="1" id="KW-0472">Membrane</keyword>
<gene>
    <name evidence="2" type="ORF">MFMK1_001519</name>
</gene>
<accession>A0AAU0UMW0</accession>
<keyword evidence="1" id="KW-1133">Transmembrane helix</keyword>
<dbReference type="InterPro" id="IPR007047">
    <property type="entry name" value="Flp_Fap"/>
</dbReference>
<dbReference type="RefSeq" id="WP_366924538.1">
    <property type="nucleotide sequence ID" value="NZ_CP121694.1"/>
</dbReference>
<sequence>MSNLLKRLINEESGQGMVEYALIIALIAIVVMAALGPLGTTIKEKFEDVTSELS</sequence>
<evidence type="ECO:0000313" key="2">
    <source>
        <dbReference type="EMBL" id="WRO21707.1"/>
    </source>
</evidence>
<dbReference type="Pfam" id="PF04964">
    <property type="entry name" value="Flp_Fap"/>
    <property type="match status" value="1"/>
</dbReference>
<dbReference type="AlphaFoldDB" id="A0AAU0UMW0"/>
<protein>
    <submittedName>
        <fullName evidence="2">Flp family type IVb pilin</fullName>
    </submittedName>
</protein>
<evidence type="ECO:0000256" key="1">
    <source>
        <dbReference type="SAM" id="Phobius"/>
    </source>
</evidence>